<dbReference type="RefSeq" id="WP_189208968.1">
    <property type="nucleotide sequence ID" value="NZ_BMRB01000001.1"/>
</dbReference>
<dbReference type="AlphaFoldDB" id="A0A918G667"/>
<organism evidence="1 2">
    <name type="scientific">Actinokineospora fastidiosa</name>
    <dbReference type="NCBI Taxonomy" id="1816"/>
    <lineage>
        <taxon>Bacteria</taxon>
        <taxon>Bacillati</taxon>
        <taxon>Actinomycetota</taxon>
        <taxon>Actinomycetes</taxon>
        <taxon>Pseudonocardiales</taxon>
        <taxon>Pseudonocardiaceae</taxon>
        <taxon>Actinokineospora</taxon>
    </lineage>
</organism>
<gene>
    <name evidence="1" type="ORF">GCM10010171_08970</name>
</gene>
<name>A0A918G667_9PSEU</name>
<sequence>MTAPGNPLWVRNLAELVKAQREPLAAGADDVAALDAAHWTGAAADGYTETRLALSASWRAALDIHETVSDRVEGYSTFVHELPHLWAGADGAEQARLTDLWRGAADRLAAELINAAADLDRVGVPEPAAEPEPEPPPADPVAAFAAQVETGRRLHDQVLTGRRRARLRWV</sequence>
<dbReference type="EMBL" id="BMRB01000001">
    <property type="protein sequence ID" value="GGS18640.1"/>
    <property type="molecule type" value="Genomic_DNA"/>
</dbReference>
<reference evidence="1" key="2">
    <citation type="submission" date="2020-09" db="EMBL/GenBank/DDBJ databases">
        <authorList>
            <person name="Sun Q."/>
            <person name="Ohkuma M."/>
        </authorList>
    </citation>
    <scope>NUCLEOTIDE SEQUENCE</scope>
    <source>
        <strain evidence="1">JCM 3276</strain>
    </source>
</reference>
<accession>A0A918G667</accession>
<comment type="caution">
    <text evidence="1">The sequence shown here is derived from an EMBL/GenBank/DDBJ whole genome shotgun (WGS) entry which is preliminary data.</text>
</comment>
<protein>
    <submittedName>
        <fullName evidence="1">Uncharacterized protein</fullName>
    </submittedName>
</protein>
<evidence type="ECO:0000313" key="2">
    <source>
        <dbReference type="Proteomes" id="UP000660680"/>
    </source>
</evidence>
<reference evidence="1" key="1">
    <citation type="journal article" date="2014" name="Int. J. Syst. Evol. Microbiol.">
        <title>Complete genome sequence of Corynebacterium casei LMG S-19264T (=DSM 44701T), isolated from a smear-ripened cheese.</title>
        <authorList>
            <consortium name="US DOE Joint Genome Institute (JGI-PGF)"/>
            <person name="Walter F."/>
            <person name="Albersmeier A."/>
            <person name="Kalinowski J."/>
            <person name="Ruckert C."/>
        </authorList>
    </citation>
    <scope>NUCLEOTIDE SEQUENCE</scope>
    <source>
        <strain evidence="1">JCM 3276</strain>
    </source>
</reference>
<proteinExistence type="predicted"/>
<evidence type="ECO:0000313" key="1">
    <source>
        <dbReference type="EMBL" id="GGS18640.1"/>
    </source>
</evidence>
<dbReference type="Proteomes" id="UP000660680">
    <property type="component" value="Unassembled WGS sequence"/>
</dbReference>
<keyword evidence="2" id="KW-1185">Reference proteome</keyword>